<proteinExistence type="predicted"/>
<gene>
    <name evidence="1" type="ORF">Slati_0517300</name>
</gene>
<reference evidence="1" key="1">
    <citation type="submission" date="2020-06" db="EMBL/GenBank/DDBJ databases">
        <authorList>
            <person name="Li T."/>
            <person name="Hu X."/>
            <person name="Zhang T."/>
            <person name="Song X."/>
            <person name="Zhang H."/>
            <person name="Dai N."/>
            <person name="Sheng W."/>
            <person name="Hou X."/>
            <person name="Wei L."/>
        </authorList>
    </citation>
    <scope>NUCLEOTIDE SEQUENCE</scope>
    <source>
        <strain evidence="1">KEN1</strain>
        <tissue evidence="1">Leaf</tissue>
    </source>
</reference>
<dbReference type="AlphaFoldDB" id="A0AAW2XYJ9"/>
<accession>A0AAW2XYJ9</accession>
<reference evidence="1" key="2">
    <citation type="journal article" date="2024" name="Plant">
        <title>Genomic evolution and insights into agronomic trait innovations of Sesamum species.</title>
        <authorList>
            <person name="Miao H."/>
            <person name="Wang L."/>
            <person name="Qu L."/>
            <person name="Liu H."/>
            <person name="Sun Y."/>
            <person name="Le M."/>
            <person name="Wang Q."/>
            <person name="Wei S."/>
            <person name="Zheng Y."/>
            <person name="Lin W."/>
            <person name="Duan Y."/>
            <person name="Cao H."/>
            <person name="Xiong S."/>
            <person name="Wang X."/>
            <person name="Wei L."/>
            <person name="Li C."/>
            <person name="Ma Q."/>
            <person name="Ju M."/>
            <person name="Zhao R."/>
            <person name="Li G."/>
            <person name="Mu C."/>
            <person name="Tian Q."/>
            <person name="Mei H."/>
            <person name="Zhang T."/>
            <person name="Gao T."/>
            <person name="Zhang H."/>
        </authorList>
    </citation>
    <scope>NUCLEOTIDE SEQUENCE</scope>
    <source>
        <strain evidence="1">KEN1</strain>
    </source>
</reference>
<sequence>MSAQPIIHAGCHWRVGSGTKIRVWEDPWLPRPFTFRPITPSPVNLREMRVVELLGSSTGDWNLSRVRELFWPLDSELILSIPFSRSGGDDIMM</sequence>
<organism evidence="1">
    <name type="scientific">Sesamum latifolium</name>
    <dbReference type="NCBI Taxonomy" id="2727402"/>
    <lineage>
        <taxon>Eukaryota</taxon>
        <taxon>Viridiplantae</taxon>
        <taxon>Streptophyta</taxon>
        <taxon>Embryophyta</taxon>
        <taxon>Tracheophyta</taxon>
        <taxon>Spermatophyta</taxon>
        <taxon>Magnoliopsida</taxon>
        <taxon>eudicotyledons</taxon>
        <taxon>Gunneridae</taxon>
        <taxon>Pentapetalae</taxon>
        <taxon>asterids</taxon>
        <taxon>lamiids</taxon>
        <taxon>Lamiales</taxon>
        <taxon>Pedaliaceae</taxon>
        <taxon>Sesamum</taxon>
    </lineage>
</organism>
<dbReference type="EMBL" id="JACGWN010000002">
    <property type="protein sequence ID" value="KAL0458901.1"/>
    <property type="molecule type" value="Genomic_DNA"/>
</dbReference>
<comment type="caution">
    <text evidence="1">The sequence shown here is derived from an EMBL/GenBank/DDBJ whole genome shotgun (WGS) entry which is preliminary data.</text>
</comment>
<name>A0AAW2XYJ9_9LAMI</name>
<protein>
    <submittedName>
        <fullName evidence="1">Uncharacterized protein</fullName>
    </submittedName>
</protein>
<evidence type="ECO:0000313" key="1">
    <source>
        <dbReference type="EMBL" id="KAL0458901.1"/>
    </source>
</evidence>